<gene>
    <name evidence="3" type="ORF">ECC02_000341</name>
</gene>
<dbReference type="VEuPathDB" id="TriTrypDB:ECC02_000341"/>
<dbReference type="EMBL" id="JABDHM010000001">
    <property type="protein sequence ID" value="KAF5226840.1"/>
    <property type="molecule type" value="Genomic_DNA"/>
</dbReference>
<evidence type="ECO:0000256" key="2">
    <source>
        <dbReference type="SAM" id="SignalP"/>
    </source>
</evidence>
<evidence type="ECO:0000313" key="4">
    <source>
        <dbReference type="Proteomes" id="UP000583944"/>
    </source>
</evidence>
<feature type="coiled-coil region" evidence="1">
    <location>
        <begin position="177"/>
        <end position="211"/>
    </location>
</feature>
<sequence>MISVSSFFFFFSCVDGLVVWMTGKQKMCPTKSGTAKDNMWIQRTEALSQRSQSFTSREQHRKEVRLRAQRILEENCRSMEERQREKEELANRVRLAAMQRRLTDIQRLNRATEKRVQHAKMLQESQMQARGEKLQAGLQKLDEASYRREKTLTFYRLRTAQQVLSTSERAKVNRSLIEREVRARQHLHEEREEARQRAAEEEKINREIELQQRGLLRDQRVLNSIEYQRQRDHLIREKGLQRERAHEERLQQHKLQKGRWGFGKAWCGADGVEVPSSAWQSSGKNASASGNDEKTTCAYRRAVTSLGIISC</sequence>
<dbReference type="Proteomes" id="UP000583944">
    <property type="component" value="Unassembled WGS sequence"/>
</dbReference>
<organism evidence="3 4">
    <name type="scientific">Trypanosoma cruzi</name>
    <dbReference type="NCBI Taxonomy" id="5693"/>
    <lineage>
        <taxon>Eukaryota</taxon>
        <taxon>Discoba</taxon>
        <taxon>Euglenozoa</taxon>
        <taxon>Kinetoplastea</taxon>
        <taxon>Metakinetoplastina</taxon>
        <taxon>Trypanosomatida</taxon>
        <taxon>Trypanosomatidae</taxon>
        <taxon>Trypanosoma</taxon>
        <taxon>Schizotrypanum</taxon>
    </lineage>
</organism>
<evidence type="ECO:0008006" key="5">
    <source>
        <dbReference type="Google" id="ProtNLM"/>
    </source>
</evidence>
<feature type="signal peptide" evidence="2">
    <location>
        <begin position="1"/>
        <end position="16"/>
    </location>
</feature>
<proteinExistence type="predicted"/>
<dbReference type="VEuPathDB" id="TriTrypDB:BCY84_01172"/>
<comment type="caution">
    <text evidence="3">The sequence shown here is derived from an EMBL/GenBank/DDBJ whole genome shotgun (WGS) entry which is preliminary data.</text>
</comment>
<name>A0A7J6YLE5_TRYCR</name>
<protein>
    <recommendedName>
        <fullName evidence="5">Trichohyalin-plectin-homology domain-containing protein</fullName>
    </recommendedName>
</protein>
<evidence type="ECO:0000256" key="1">
    <source>
        <dbReference type="SAM" id="Coils"/>
    </source>
</evidence>
<feature type="chain" id="PRO_5029595382" description="Trichohyalin-plectin-homology domain-containing protein" evidence="2">
    <location>
        <begin position="17"/>
        <end position="311"/>
    </location>
</feature>
<dbReference type="AlphaFoldDB" id="A0A7J6YLE5"/>
<keyword evidence="2" id="KW-0732">Signal</keyword>
<feature type="coiled-coil region" evidence="1">
    <location>
        <begin position="69"/>
        <end position="115"/>
    </location>
</feature>
<accession>A0A7J6YLE5</accession>
<reference evidence="3 4" key="1">
    <citation type="journal article" date="2019" name="Genome Biol. Evol.">
        <title>Nanopore Sequencing Significantly Improves Genome Assembly of the Protozoan Parasite Trypanosoma cruzi.</title>
        <authorList>
            <person name="Diaz-Viraque F."/>
            <person name="Pita S."/>
            <person name="Greif G."/>
            <person name="de Souza R.C.M."/>
            <person name="Iraola G."/>
            <person name="Robello C."/>
        </authorList>
    </citation>
    <scope>NUCLEOTIDE SEQUENCE [LARGE SCALE GENOMIC DNA]</scope>
    <source>
        <strain evidence="3 4">Berenice</strain>
    </source>
</reference>
<evidence type="ECO:0000313" key="3">
    <source>
        <dbReference type="EMBL" id="KAF5226840.1"/>
    </source>
</evidence>
<keyword evidence="1" id="KW-0175">Coiled coil</keyword>